<evidence type="ECO:0000256" key="3">
    <source>
        <dbReference type="PROSITE-ProRule" id="PRU00708"/>
    </source>
</evidence>
<dbReference type="InterPro" id="IPR011990">
    <property type="entry name" value="TPR-like_helical_dom_sf"/>
</dbReference>
<dbReference type="InterPro" id="IPR002885">
    <property type="entry name" value="PPR_rpt"/>
</dbReference>
<reference evidence="5" key="1">
    <citation type="submission" date="2019-11" db="EMBL/GenBank/DDBJ databases">
        <authorList>
            <person name="Liu Y."/>
            <person name="Hou J."/>
            <person name="Li T.-Q."/>
            <person name="Guan C.-H."/>
            <person name="Wu X."/>
            <person name="Wu H.-Z."/>
            <person name="Ling F."/>
            <person name="Zhang R."/>
            <person name="Shi X.-G."/>
            <person name="Ren J.-P."/>
            <person name="Chen E.-F."/>
            <person name="Sun J.-M."/>
        </authorList>
    </citation>
    <scope>NUCLEOTIDE SEQUENCE</scope>
    <source>
        <strain evidence="5">Adult_tree_wgs_1</strain>
        <tissue evidence="5">Leaves</tissue>
    </source>
</reference>
<dbReference type="InterPro" id="IPR046960">
    <property type="entry name" value="PPR_At4g14850-like_plant"/>
</dbReference>
<evidence type="ECO:0008006" key="7">
    <source>
        <dbReference type="Google" id="ProtNLM"/>
    </source>
</evidence>
<evidence type="ECO:0000256" key="1">
    <source>
        <dbReference type="ARBA" id="ARBA00022737"/>
    </source>
</evidence>
<keyword evidence="1" id="KW-0677">Repeat</keyword>
<sequence length="768" mass="84344">MLARPNGSQFILNSAKSDVSSCSSFAVMCASLRPNVTARGCRFQSGPIRVIVQHMYDLTSVSFTCLGLFRVPSSARARPPKAKQSISLGLIHPSIEEGACRPNATPLLNVNWARRPSQASLYLDVHLRSKRQKVARMVAIKTLFTEGCDAISCGVVLFVSGGDGNLPNSRFVGRRMRCNLLRFCSVWLLEAMEVSLTLDLLAEGCDAISCGFVLFGCDAISCGVLIDLSVRIHDSRAKAASLLSQEGGERNPFPGGEKDPGKSHLPTEALCLFNCMPKRNVVSWNAVISGFLHNGDVKSAIEFFERMPERDAASLSALVSGLIQNGELDKAAGVLLGYGEGAGGREDLVYAYNTLIAGYGQRGRVDEARCFFDQIPCSLNGRIGDGERFERNVITWNSMIMCYVKAGDVVSARELFDQMVERDTFSWNTMISGYISLSDMEEASNLFGKMPDPDTLSWNLMISGFGQIGNLELACDFFRRMPQKNLVSWNSMMAGYEKNGGCEGAIHIFIQMQAEGEKPDRHTLSTLVSVCAESVALQLGMQMHQQVIKLVISDAPLNNSLVTMYARCGEIVQARAIFDEMNSEKEVISWNAMIGAYASHGFAAKALELFGEMKRLKFRPTHITFISVLNACANAGLVEEGRMHFRSMVNEFGIKPRVEHFAALVDILGRHGQVEEAMGVICSMPLEPDKAVWGALLGACRVHNNVEFARVAAEALVRLEPESSAPYVLLYNMFAVVGLWDDATEVRLIMERNNIRKQPGYSWADSSA</sequence>
<proteinExistence type="inferred from homology"/>
<evidence type="ECO:0000256" key="4">
    <source>
        <dbReference type="SAM" id="MobiDB-lite"/>
    </source>
</evidence>
<feature type="repeat" description="PPR" evidence="3">
    <location>
        <begin position="485"/>
        <end position="519"/>
    </location>
</feature>
<evidence type="ECO:0000313" key="6">
    <source>
        <dbReference type="Proteomes" id="UP000626092"/>
    </source>
</evidence>
<dbReference type="Pfam" id="PF13041">
    <property type="entry name" value="PPR_2"/>
    <property type="match status" value="3"/>
</dbReference>
<evidence type="ECO:0000313" key="5">
    <source>
        <dbReference type="EMBL" id="KAF7127375.1"/>
    </source>
</evidence>
<dbReference type="EMBL" id="WJXA01000011">
    <property type="protein sequence ID" value="KAF7127375.1"/>
    <property type="molecule type" value="Genomic_DNA"/>
</dbReference>
<keyword evidence="6" id="KW-1185">Reference proteome</keyword>
<feature type="region of interest" description="Disordered" evidence="4">
    <location>
        <begin position="243"/>
        <end position="262"/>
    </location>
</feature>
<dbReference type="PROSITE" id="PS51375">
    <property type="entry name" value="PPR"/>
    <property type="match status" value="6"/>
</dbReference>
<organism evidence="5 6">
    <name type="scientific">Rhododendron simsii</name>
    <name type="common">Sims's rhododendron</name>
    <dbReference type="NCBI Taxonomy" id="118357"/>
    <lineage>
        <taxon>Eukaryota</taxon>
        <taxon>Viridiplantae</taxon>
        <taxon>Streptophyta</taxon>
        <taxon>Embryophyta</taxon>
        <taxon>Tracheophyta</taxon>
        <taxon>Spermatophyta</taxon>
        <taxon>Magnoliopsida</taxon>
        <taxon>eudicotyledons</taxon>
        <taxon>Gunneridae</taxon>
        <taxon>Pentapetalae</taxon>
        <taxon>asterids</taxon>
        <taxon>Ericales</taxon>
        <taxon>Ericaceae</taxon>
        <taxon>Ericoideae</taxon>
        <taxon>Rhodoreae</taxon>
        <taxon>Rhododendron</taxon>
    </lineage>
</organism>
<protein>
    <recommendedName>
        <fullName evidence="7">Pentatricopeptide repeat-containing protein</fullName>
    </recommendedName>
</protein>
<dbReference type="Pfam" id="PF01535">
    <property type="entry name" value="PPR"/>
    <property type="match status" value="5"/>
</dbReference>
<name>A0A834LBJ9_RHOSS</name>
<accession>A0A834LBJ9</accession>
<dbReference type="Gene3D" id="1.25.40.10">
    <property type="entry name" value="Tetratricopeptide repeat domain"/>
    <property type="match status" value="4"/>
</dbReference>
<dbReference type="NCBIfam" id="TIGR00756">
    <property type="entry name" value="PPR"/>
    <property type="match status" value="7"/>
</dbReference>
<evidence type="ECO:0000256" key="2">
    <source>
        <dbReference type="ARBA" id="ARBA00061659"/>
    </source>
</evidence>
<comment type="similarity">
    <text evidence="2">Belongs to the PPR family. PCMP-E subfamily.</text>
</comment>
<dbReference type="FunFam" id="1.25.40.10:FF:000212">
    <property type="entry name" value="Pentatricopeptide repeat-containing protein At2g03380, mitochondrial"/>
    <property type="match status" value="1"/>
</dbReference>
<feature type="repeat" description="PPR" evidence="3">
    <location>
        <begin position="280"/>
        <end position="314"/>
    </location>
</feature>
<dbReference type="GO" id="GO:0009451">
    <property type="term" value="P:RNA modification"/>
    <property type="evidence" value="ECO:0007669"/>
    <property type="project" value="InterPro"/>
</dbReference>
<feature type="repeat" description="PPR" evidence="3">
    <location>
        <begin position="348"/>
        <end position="378"/>
    </location>
</feature>
<gene>
    <name evidence="5" type="ORF">RHSIM_Rhsim11G0194200</name>
</gene>
<feature type="repeat" description="PPR" evidence="3">
    <location>
        <begin position="392"/>
        <end position="426"/>
    </location>
</feature>
<dbReference type="OrthoDB" id="185373at2759"/>
<feature type="repeat" description="PPR" evidence="3">
    <location>
        <begin position="454"/>
        <end position="484"/>
    </location>
</feature>
<dbReference type="PANTHER" id="PTHR47926:SF468">
    <property type="entry name" value="PENTATRICOPEPTIDE REPEAT-CONTAINING PROTEIN"/>
    <property type="match status" value="1"/>
</dbReference>
<dbReference type="Pfam" id="PF20431">
    <property type="entry name" value="E_motif"/>
    <property type="match status" value="1"/>
</dbReference>
<dbReference type="GO" id="GO:0003723">
    <property type="term" value="F:RNA binding"/>
    <property type="evidence" value="ECO:0007669"/>
    <property type="project" value="InterPro"/>
</dbReference>
<dbReference type="InterPro" id="IPR046848">
    <property type="entry name" value="E_motif"/>
</dbReference>
<dbReference type="AlphaFoldDB" id="A0A834LBJ9"/>
<comment type="caution">
    <text evidence="5">The sequence shown here is derived from an EMBL/GenBank/DDBJ whole genome shotgun (WGS) entry which is preliminary data.</text>
</comment>
<dbReference type="PANTHER" id="PTHR47926">
    <property type="entry name" value="PENTATRICOPEPTIDE REPEAT-CONTAINING PROTEIN"/>
    <property type="match status" value="1"/>
</dbReference>
<feature type="repeat" description="PPR" evidence="3">
    <location>
        <begin position="586"/>
        <end position="620"/>
    </location>
</feature>
<dbReference type="Proteomes" id="UP000626092">
    <property type="component" value="Unassembled WGS sequence"/>
</dbReference>